<dbReference type="AlphaFoldDB" id="A0A9P8IJN4"/>
<evidence type="ECO:0000256" key="8">
    <source>
        <dbReference type="SAM" id="MobiDB-lite"/>
    </source>
</evidence>
<dbReference type="InterPro" id="IPR013083">
    <property type="entry name" value="Znf_RING/FYVE/PHD"/>
</dbReference>
<dbReference type="InterPro" id="IPR052727">
    <property type="entry name" value="Rab4/Rab5_effector"/>
</dbReference>
<organism evidence="10 11">
    <name type="scientific">Trichoglossum hirsutum</name>
    <dbReference type="NCBI Taxonomy" id="265104"/>
    <lineage>
        <taxon>Eukaryota</taxon>
        <taxon>Fungi</taxon>
        <taxon>Dikarya</taxon>
        <taxon>Ascomycota</taxon>
        <taxon>Pezizomycotina</taxon>
        <taxon>Geoglossomycetes</taxon>
        <taxon>Geoglossales</taxon>
        <taxon>Geoglossaceae</taxon>
        <taxon>Trichoglossum</taxon>
    </lineage>
</organism>
<name>A0A9P8IJN4_9PEZI</name>
<keyword evidence="7" id="KW-0175">Coiled coil</keyword>
<dbReference type="InterPro" id="IPR011011">
    <property type="entry name" value="Znf_FYVE_PHD"/>
</dbReference>
<dbReference type="Gene3D" id="4.10.860.20">
    <property type="entry name" value="Rabenosyn, Rab binding domain"/>
    <property type="match status" value="1"/>
</dbReference>
<feature type="compositionally biased region" description="Low complexity" evidence="8">
    <location>
        <begin position="146"/>
        <end position="158"/>
    </location>
</feature>
<evidence type="ECO:0000256" key="2">
    <source>
        <dbReference type="ARBA" id="ARBA00022763"/>
    </source>
</evidence>
<keyword evidence="5" id="KW-0234">DNA repair</keyword>
<dbReference type="GO" id="GO:0006281">
    <property type="term" value="P:DNA repair"/>
    <property type="evidence" value="ECO:0007669"/>
    <property type="project" value="UniProtKB-KW"/>
</dbReference>
<dbReference type="CDD" id="cd15761">
    <property type="entry name" value="FYVE1_Vac1p_like"/>
    <property type="match status" value="1"/>
</dbReference>
<evidence type="ECO:0000256" key="5">
    <source>
        <dbReference type="ARBA" id="ARBA00023204"/>
    </source>
</evidence>
<dbReference type="PROSITE" id="PS00028">
    <property type="entry name" value="ZINC_FINGER_C2H2_1"/>
    <property type="match status" value="1"/>
</dbReference>
<evidence type="ECO:0000313" key="10">
    <source>
        <dbReference type="EMBL" id="KAH0551618.1"/>
    </source>
</evidence>
<feature type="domain" description="FYVE-type" evidence="9">
    <location>
        <begin position="327"/>
        <end position="398"/>
    </location>
</feature>
<evidence type="ECO:0000256" key="7">
    <source>
        <dbReference type="SAM" id="Coils"/>
    </source>
</evidence>
<evidence type="ECO:0000259" key="9">
    <source>
        <dbReference type="PROSITE" id="PS50178"/>
    </source>
</evidence>
<dbReference type="InterPro" id="IPR017455">
    <property type="entry name" value="Znf_FYVE-rel"/>
</dbReference>
<dbReference type="CDD" id="cd15737">
    <property type="entry name" value="FYVE2_Vac1p_like"/>
    <property type="match status" value="1"/>
</dbReference>
<dbReference type="EMBL" id="JAGHQM010001876">
    <property type="protein sequence ID" value="KAH0551618.1"/>
    <property type="molecule type" value="Genomic_DNA"/>
</dbReference>
<feature type="compositionally biased region" description="Low complexity" evidence="8">
    <location>
        <begin position="35"/>
        <end position="44"/>
    </location>
</feature>
<dbReference type="Pfam" id="PF01363">
    <property type="entry name" value="FYVE"/>
    <property type="match status" value="2"/>
</dbReference>
<keyword evidence="11" id="KW-1185">Reference proteome</keyword>
<dbReference type="InterPro" id="IPR036531">
    <property type="entry name" value="Rbsn_Rab-bd_sf"/>
</dbReference>
<feature type="domain" description="FYVE-type" evidence="9">
    <location>
        <begin position="179"/>
        <end position="244"/>
    </location>
</feature>
<dbReference type="Gene3D" id="3.30.40.10">
    <property type="entry name" value="Zinc/RING finger domain, C3HC4 (zinc finger)"/>
    <property type="match status" value="2"/>
</dbReference>
<feature type="compositionally biased region" description="Gly residues" evidence="8">
    <location>
        <begin position="1"/>
        <end position="12"/>
    </location>
</feature>
<feature type="region of interest" description="Disordered" evidence="8">
    <location>
        <begin position="146"/>
        <end position="185"/>
    </location>
</feature>
<dbReference type="PROSITE" id="PS50178">
    <property type="entry name" value="ZF_FYVE"/>
    <property type="match status" value="2"/>
</dbReference>
<dbReference type="InterPro" id="IPR013087">
    <property type="entry name" value="Znf_C2H2_type"/>
</dbReference>
<dbReference type="PANTHER" id="PTHR13510">
    <property type="entry name" value="FYVE-FINGER-CONTAINING RAB5 EFFECTOR PROTEIN RABENOSYN-5-RELATED"/>
    <property type="match status" value="1"/>
</dbReference>
<evidence type="ECO:0000256" key="1">
    <source>
        <dbReference type="ARBA" id="ARBA00022723"/>
    </source>
</evidence>
<keyword evidence="1" id="KW-0479">Metal-binding</keyword>
<dbReference type="InterPro" id="IPR000306">
    <property type="entry name" value="Znf_FYVE"/>
</dbReference>
<reference evidence="10" key="1">
    <citation type="submission" date="2021-03" db="EMBL/GenBank/DDBJ databases">
        <title>Comparative genomics and phylogenomic investigation of the class Geoglossomycetes provide insights into ecological specialization and systematics.</title>
        <authorList>
            <person name="Melie T."/>
            <person name="Pirro S."/>
            <person name="Miller A.N."/>
            <person name="Quandt A."/>
        </authorList>
    </citation>
    <scope>NUCLEOTIDE SEQUENCE</scope>
    <source>
        <strain evidence="10">CAQ_001_2017</strain>
    </source>
</reference>
<dbReference type="Pfam" id="PF11464">
    <property type="entry name" value="Rbsn"/>
    <property type="match status" value="1"/>
</dbReference>
<gene>
    <name evidence="10" type="ORF">GP486_007163</name>
</gene>
<feature type="compositionally biased region" description="Basic and acidic residues" evidence="8">
    <location>
        <begin position="161"/>
        <end position="170"/>
    </location>
</feature>
<dbReference type="SMART" id="SM00064">
    <property type="entry name" value="FYVE"/>
    <property type="match status" value="2"/>
</dbReference>
<evidence type="ECO:0000256" key="3">
    <source>
        <dbReference type="ARBA" id="ARBA00022771"/>
    </source>
</evidence>
<dbReference type="SUPFAM" id="SSF57903">
    <property type="entry name" value="FYVE/PHD zinc finger"/>
    <property type="match status" value="2"/>
</dbReference>
<feature type="coiled-coil region" evidence="7">
    <location>
        <begin position="556"/>
        <end position="616"/>
    </location>
</feature>
<keyword evidence="4" id="KW-0862">Zinc</keyword>
<dbReference type="SMART" id="SM00734">
    <property type="entry name" value="ZnF_Rad18"/>
    <property type="match status" value="1"/>
</dbReference>
<accession>A0A9P8IJN4</accession>
<feature type="compositionally biased region" description="Polar residues" evidence="8">
    <location>
        <begin position="175"/>
        <end position="185"/>
    </location>
</feature>
<keyword evidence="2" id="KW-0227">DNA damage</keyword>
<dbReference type="GO" id="GO:0003677">
    <property type="term" value="F:DNA binding"/>
    <property type="evidence" value="ECO:0007669"/>
    <property type="project" value="InterPro"/>
</dbReference>
<evidence type="ECO:0000256" key="6">
    <source>
        <dbReference type="PROSITE-ProRule" id="PRU00091"/>
    </source>
</evidence>
<feature type="region of interest" description="Disordered" evidence="8">
    <location>
        <begin position="1"/>
        <end position="44"/>
    </location>
</feature>
<dbReference type="GO" id="GO:0008270">
    <property type="term" value="F:zinc ion binding"/>
    <property type="evidence" value="ECO:0007669"/>
    <property type="project" value="UniProtKB-KW"/>
</dbReference>
<evidence type="ECO:0000256" key="4">
    <source>
        <dbReference type="ARBA" id="ARBA00022833"/>
    </source>
</evidence>
<keyword evidence="3 6" id="KW-0863">Zinc-finger</keyword>
<dbReference type="SUPFAM" id="SSF140125">
    <property type="entry name" value="Rabenosyn-5 Rab-binding domain-like"/>
    <property type="match status" value="1"/>
</dbReference>
<comment type="caution">
    <text evidence="10">The sequence shown here is derived from an EMBL/GenBank/DDBJ whole genome shotgun (WGS) entry which is preliminary data.</text>
</comment>
<dbReference type="InterPro" id="IPR021565">
    <property type="entry name" value="Rbsn_Rab-bd"/>
</dbReference>
<dbReference type="PANTHER" id="PTHR13510:SF44">
    <property type="entry name" value="RABENOSYN-5"/>
    <property type="match status" value="1"/>
</dbReference>
<sequence>MASRKLGGGRVLGSGKSLSPAIAAHQRHSNLLSPSDSAASFNSQASNSQISLDIGARESSENGDSSTPGAATPALVCPVCNEDMVTLLQLNRHLDDDHKDLEEVEQDDVKNWFRKQMVKAKRFQPVAVLNQKLKGLEVFESNASVSSSAPASSGVATSEVSRPDPDEAVTRTHWQRPSGNDSCSEPTCGKHLGVVNGNVNCRKCGKLFCEEHTMYQIKLSRAAQHEPVRGFWCRVCETCYKSREGFNDHNGFSRDHTSEFNDMRRKKVDRAYLEVTRLEKRLTKLTQLLAGQSLDQNAGGNSKLWSMTGAKSQRRQLEQTVVTWEDDAGVTQCPFCKQEFSSYSLRRHHCRLCGRVVCGDLRTGCSSEVGLNVAAVTDDLAEKARGEIGLDVRICRDCKSIVFSKRDFALELARKPPDLKAYEVLKQFERGIRLMLPKFQRLLGALQDPDRPPTPAQLAEASKVRKRLMDSFSQYDVAAKRILNLPTASTTQKRLQKAVHQQANNFLHLHMLPLRGLPKILKHASPYGTNGSSRAGGALASIHLGANNGSTTSSIVSAVEAEEKELKERLIVLEEQKFLVSEMIADANKRRRFDEVSSLAQNVEDLTKEIDQINGTISQLDFAGAYGQT</sequence>
<evidence type="ECO:0000313" key="11">
    <source>
        <dbReference type="Proteomes" id="UP000750711"/>
    </source>
</evidence>
<protein>
    <recommendedName>
        <fullName evidence="9">FYVE-type domain-containing protein</fullName>
    </recommendedName>
</protein>
<dbReference type="InterPro" id="IPR006642">
    <property type="entry name" value="Rad18_UBZ4"/>
</dbReference>
<proteinExistence type="predicted"/>
<dbReference type="Proteomes" id="UP000750711">
    <property type="component" value="Unassembled WGS sequence"/>
</dbReference>